<feature type="domain" description="Beta-defensin" evidence="7">
    <location>
        <begin position="31"/>
        <end position="59"/>
    </location>
</feature>
<accession>A0A6P3RN13</accession>
<dbReference type="InterPro" id="IPR025933">
    <property type="entry name" value="Beta_defensin_dom"/>
</dbReference>
<keyword evidence="6" id="KW-0211">Defensin</keyword>
<evidence type="ECO:0000259" key="7">
    <source>
        <dbReference type="Pfam" id="PF13841"/>
    </source>
</evidence>
<reference evidence="9" key="1">
    <citation type="submission" date="2025-08" db="UniProtKB">
        <authorList>
            <consortium name="RefSeq"/>
        </authorList>
    </citation>
    <scope>IDENTIFICATION</scope>
    <source>
        <tissue evidence="9">Kidney</tissue>
    </source>
</reference>
<comment type="function">
    <text evidence="6">Has antibacterial activity.</text>
</comment>
<dbReference type="CTD" id="613211"/>
<evidence type="ECO:0000256" key="1">
    <source>
        <dbReference type="ARBA" id="ARBA00004613"/>
    </source>
</evidence>
<keyword evidence="5" id="KW-1015">Disulfide bond</keyword>
<protein>
    <recommendedName>
        <fullName evidence="6">Beta-defensin</fullName>
    </recommendedName>
</protein>
<sequence>MKPLLIVFVFLIFWDPALAGLNPISSEMHKKCYGNGICRLECYTSEMLVGYCMFKLECCVKGNPDP</sequence>
<dbReference type="OMA" id="KCYGNGI"/>
<keyword evidence="8" id="KW-1185">Reference proteome</keyword>
<evidence type="ECO:0000313" key="9">
    <source>
        <dbReference type="RefSeq" id="XP_011384030.1"/>
    </source>
</evidence>
<keyword evidence="4 6" id="KW-0732">Signal</keyword>
<dbReference type="RefSeq" id="XP_039732277.1">
    <property type="nucleotide sequence ID" value="XM_039876343.1"/>
</dbReference>
<comment type="subcellular location">
    <subcellularLocation>
        <location evidence="1 6">Secreted</location>
    </subcellularLocation>
</comment>
<name>A0A6P3RN13_PTEVA</name>
<dbReference type="KEGG" id="pvp:105309541"/>
<dbReference type="GO" id="GO:0045087">
    <property type="term" value="P:innate immune response"/>
    <property type="evidence" value="ECO:0007669"/>
    <property type="project" value="InterPro"/>
</dbReference>
<dbReference type="AlphaFoldDB" id="A0A6P3RN13"/>
<evidence type="ECO:0000256" key="2">
    <source>
        <dbReference type="ARBA" id="ARBA00007371"/>
    </source>
</evidence>
<gene>
    <name evidence="9" type="primary">DEFB134</name>
</gene>
<evidence type="ECO:0000256" key="3">
    <source>
        <dbReference type="ARBA" id="ARBA00022525"/>
    </source>
</evidence>
<dbReference type="GeneID" id="105309541"/>
<keyword evidence="6" id="KW-0929">Antimicrobial</keyword>
<keyword evidence="3 6" id="KW-0964">Secreted</keyword>
<comment type="similarity">
    <text evidence="2 6">Belongs to the beta-defensin family.</text>
</comment>
<dbReference type="KEGG" id="pgig:120613494"/>
<dbReference type="OrthoDB" id="9832741at2759"/>
<dbReference type="Pfam" id="PF13841">
    <property type="entry name" value="Defensin_beta_2"/>
    <property type="match status" value="1"/>
</dbReference>
<evidence type="ECO:0000313" key="8">
    <source>
        <dbReference type="Proteomes" id="UP000515202"/>
    </source>
</evidence>
<evidence type="ECO:0000256" key="4">
    <source>
        <dbReference type="ARBA" id="ARBA00022729"/>
    </source>
</evidence>
<proteinExistence type="inferred from homology"/>
<feature type="signal peptide" evidence="6">
    <location>
        <begin position="1"/>
        <end position="19"/>
    </location>
</feature>
<dbReference type="Proteomes" id="UP000515202">
    <property type="component" value="Unplaced"/>
</dbReference>
<dbReference type="GeneID" id="120613494"/>
<dbReference type="RefSeq" id="XP_011384030.1">
    <property type="nucleotide sequence ID" value="XM_011385728.1"/>
</dbReference>
<organism evidence="8 9">
    <name type="scientific">Pteropus vampyrus</name>
    <name type="common">Large flying fox</name>
    <dbReference type="NCBI Taxonomy" id="132908"/>
    <lineage>
        <taxon>Eukaryota</taxon>
        <taxon>Metazoa</taxon>
        <taxon>Chordata</taxon>
        <taxon>Craniata</taxon>
        <taxon>Vertebrata</taxon>
        <taxon>Euteleostomi</taxon>
        <taxon>Mammalia</taxon>
        <taxon>Eutheria</taxon>
        <taxon>Laurasiatheria</taxon>
        <taxon>Chiroptera</taxon>
        <taxon>Yinpterochiroptera</taxon>
        <taxon>Pteropodoidea</taxon>
        <taxon>Pteropodidae</taxon>
        <taxon>Pteropodinae</taxon>
        <taxon>Pteropus</taxon>
    </lineage>
</organism>
<evidence type="ECO:0000256" key="5">
    <source>
        <dbReference type="ARBA" id="ARBA00023157"/>
    </source>
</evidence>
<dbReference type="GO" id="GO:0042742">
    <property type="term" value="P:defense response to bacterium"/>
    <property type="evidence" value="ECO:0007669"/>
    <property type="project" value="UniProtKB-UniRule"/>
</dbReference>
<keyword evidence="6" id="KW-0044">Antibiotic</keyword>
<feature type="chain" id="PRO_5028517725" description="Beta-defensin" evidence="6">
    <location>
        <begin position="20"/>
        <end position="66"/>
    </location>
</feature>
<dbReference type="GO" id="GO:0005576">
    <property type="term" value="C:extracellular region"/>
    <property type="evidence" value="ECO:0007669"/>
    <property type="project" value="UniProtKB-SubCell"/>
</dbReference>
<evidence type="ECO:0000256" key="6">
    <source>
        <dbReference type="RuleBase" id="RU231113"/>
    </source>
</evidence>